<reference evidence="1 2" key="1">
    <citation type="journal article" date="2016" name="Nat. Commun.">
        <title>Thousands of microbial genomes shed light on interconnected biogeochemical processes in an aquifer system.</title>
        <authorList>
            <person name="Anantharaman K."/>
            <person name="Brown C.T."/>
            <person name="Hug L.A."/>
            <person name="Sharon I."/>
            <person name="Castelle C.J."/>
            <person name="Probst A.J."/>
            <person name="Thomas B.C."/>
            <person name="Singh A."/>
            <person name="Wilkins M.J."/>
            <person name="Karaoz U."/>
            <person name="Brodie E.L."/>
            <person name="Williams K.H."/>
            <person name="Hubbard S.S."/>
            <person name="Banfield J.F."/>
        </authorList>
    </citation>
    <scope>NUCLEOTIDE SEQUENCE [LARGE SCALE GENOMIC DNA]</scope>
</reference>
<dbReference type="AlphaFoldDB" id="A0A1F6LIY7"/>
<name>A0A1F6LIY7_9BACT</name>
<dbReference type="Proteomes" id="UP000177067">
    <property type="component" value="Unassembled WGS sequence"/>
</dbReference>
<protein>
    <submittedName>
        <fullName evidence="1">Uncharacterized protein</fullName>
    </submittedName>
</protein>
<accession>A0A1F6LIY7</accession>
<organism evidence="1 2">
    <name type="scientific">Candidatus Magasanikbacteria bacterium RIFCSPHIGHO2_01_FULL_33_34</name>
    <dbReference type="NCBI Taxonomy" id="1798671"/>
    <lineage>
        <taxon>Bacteria</taxon>
        <taxon>Candidatus Magasanikiibacteriota</taxon>
    </lineage>
</organism>
<gene>
    <name evidence="1" type="ORF">A2725_00900</name>
</gene>
<sequence>MSKLDSIREINTDFKNDKPINFEEFNFSDIMWKNISDKRNTAEIKMIIDNKTYNCKLVNNRDNRAIRISFDLFDDENELDHILWGDINFDADTNNPDSEVNVRISREKITNENDKKNSLPAGTGIILYQKILDYIKEEAKQYKKGLLHRVIHEPSLGLDPQKWNKIFEPLLTEKGYKKITDGEWEHLYEGTDDKS</sequence>
<dbReference type="EMBL" id="MFPS01000007">
    <property type="protein sequence ID" value="OGH59370.1"/>
    <property type="molecule type" value="Genomic_DNA"/>
</dbReference>
<evidence type="ECO:0000313" key="1">
    <source>
        <dbReference type="EMBL" id="OGH59370.1"/>
    </source>
</evidence>
<comment type="caution">
    <text evidence="1">The sequence shown here is derived from an EMBL/GenBank/DDBJ whole genome shotgun (WGS) entry which is preliminary data.</text>
</comment>
<proteinExistence type="predicted"/>
<evidence type="ECO:0000313" key="2">
    <source>
        <dbReference type="Proteomes" id="UP000177067"/>
    </source>
</evidence>